<evidence type="ECO:0000313" key="2">
    <source>
        <dbReference type="Proteomes" id="UP000012073"/>
    </source>
</evidence>
<gene>
    <name evidence="1" type="ORF">CHC_T00002863001</name>
</gene>
<dbReference type="PANTHER" id="PTHR47150">
    <property type="entry name" value="OS12G0169200 PROTEIN"/>
    <property type="match status" value="1"/>
</dbReference>
<dbReference type="Proteomes" id="UP000012073">
    <property type="component" value="Unassembled WGS sequence"/>
</dbReference>
<protein>
    <recommendedName>
        <fullName evidence="3">DDE Tnp4 domain-containing protein</fullName>
    </recommendedName>
</protein>
<dbReference type="RefSeq" id="XP_005714312.1">
    <property type="nucleotide sequence ID" value="XM_005714255.1"/>
</dbReference>
<dbReference type="PANTHER" id="PTHR47150:SF5">
    <property type="entry name" value="OS07G0546750 PROTEIN"/>
    <property type="match status" value="1"/>
</dbReference>
<dbReference type="GeneID" id="17322029"/>
<organism evidence="1 2">
    <name type="scientific">Chondrus crispus</name>
    <name type="common">Carrageen Irish moss</name>
    <name type="synonym">Polymorpha crispa</name>
    <dbReference type="NCBI Taxonomy" id="2769"/>
    <lineage>
        <taxon>Eukaryota</taxon>
        <taxon>Rhodophyta</taxon>
        <taxon>Florideophyceae</taxon>
        <taxon>Rhodymeniophycidae</taxon>
        <taxon>Gigartinales</taxon>
        <taxon>Gigartinaceae</taxon>
        <taxon>Chondrus</taxon>
    </lineage>
</organism>
<evidence type="ECO:0008006" key="3">
    <source>
        <dbReference type="Google" id="ProtNLM"/>
    </source>
</evidence>
<dbReference type="PhylomeDB" id="R7Q9R2"/>
<dbReference type="InterPro" id="IPR006912">
    <property type="entry name" value="Harbinger_derived_prot"/>
</dbReference>
<dbReference type="KEGG" id="ccp:CHC_T00002863001"/>
<dbReference type="Gramene" id="CDF34493">
    <property type="protein sequence ID" value="CDF34493"/>
    <property type="gene ID" value="CHC_T00002863001"/>
</dbReference>
<name>R7Q9R2_CHOCR</name>
<dbReference type="EMBL" id="HG001695">
    <property type="protein sequence ID" value="CDF34493.1"/>
    <property type="molecule type" value="Genomic_DNA"/>
</dbReference>
<proteinExistence type="predicted"/>
<dbReference type="Pfam" id="PF04827">
    <property type="entry name" value="Plant_tran"/>
    <property type="match status" value="1"/>
</dbReference>
<accession>R7Q9R2</accession>
<keyword evidence="2" id="KW-1185">Reference proteome</keyword>
<sequence length="251" mass="29005">MRMLCYESAADLLDEYLQMGEDSILTSMKSFCELVVSTFGKEYLREPDEQDLRRILSINAARGFPGCVGNGELWIWHMFFGSPGSLTDINNIMAGSFPPRFPFFVNGERRTMPYYLADGIYPSWAIFAKTMKEATTAKERAYARAQEGVRKDIERAFGVLMARFHILQRPCRLWYRRDISNVVKACIILHNMIVEGRRDHYETGIASLQHFEEARNMFSNGQAFQWESLTAITNLWRFDLTEGMWANMLAS</sequence>
<reference evidence="2" key="1">
    <citation type="journal article" date="2013" name="Proc. Natl. Acad. Sci. U.S.A.">
        <title>Genome structure and metabolic features in the red seaweed Chondrus crispus shed light on evolution of the Archaeplastida.</title>
        <authorList>
            <person name="Collen J."/>
            <person name="Porcel B."/>
            <person name="Carre W."/>
            <person name="Ball S.G."/>
            <person name="Chaparro C."/>
            <person name="Tonon T."/>
            <person name="Barbeyron T."/>
            <person name="Michel G."/>
            <person name="Noel B."/>
            <person name="Valentin K."/>
            <person name="Elias M."/>
            <person name="Artiguenave F."/>
            <person name="Arun A."/>
            <person name="Aury J.M."/>
            <person name="Barbosa-Neto J.F."/>
            <person name="Bothwell J.H."/>
            <person name="Bouget F.Y."/>
            <person name="Brillet L."/>
            <person name="Cabello-Hurtado F."/>
            <person name="Capella-Gutierrez S."/>
            <person name="Charrier B."/>
            <person name="Cladiere L."/>
            <person name="Cock J.M."/>
            <person name="Coelho S.M."/>
            <person name="Colleoni C."/>
            <person name="Czjzek M."/>
            <person name="Da Silva C."/>
            <person name="Delage L."/>
            <person name="Denoeud F."/>
            <person name="Deschamps P."/>
            <person name="Dittami S.M."/>
            <person name="Gabaldon T."/>
            <person name="Gachon C.M."/>
            <person name="Groisillier A."/>
            <person name="Herve C."/>
            <person name="Jabbari K."/>
            <person name="Katinka M."/>
            <person name="Kloareg B."/>
            <person name="Kowalczyk N."/>
            <person name="Labadie K."/>
            <person name="Leblanc C."/>
            <person name="Lopez P.J."/>
            <person name="McLachlan D.H."/>
            <person name="Meslet-Cladiere L."/>
            <person name="Moustafa A."/>
            <person name="Nehr Z."/>
            <person name="Nyvall Collen P."/>
            <person name="Panaud O."/>
            <person name="Partensky F."/>
            <person name="Poulain J."/>
            <person name="Rensing S.A."/>
            <person name="Rousvoal S."/>
            <person name="Samson G."/>
            <person name="Symeonidi A."/>
            <person name="Weissenbach J."/>
            <person name="Zambounis A."/>
            <person name="Wincker P."/>
            <person name="Boyen C."/>
        </authorList>
    </citation>
    <scope>NUCLEOTIDE SEQUENCE [LARGE SCALE GENOMIC DNA]</scope>
    <source>
        <strain evidence="2">cv. Stackhouse</strain>
    </source>
</reference>
<evidence type="ECO:0000313" key="1">
    <source>
        <dbReference type="EMBL" id="CDF34493.1"/>
    </source>
</evidence>
<dbReference type="OrthoDB" id="124998at2759"/>
<dbReference type="AlphaFoldDB" id="R7Q9R2"/>